<dbReference type="SUPFAM" id="SSF46689">
    <property type="entry name" value="Homeodomain-like"/>
    <property type="match status" value="1"/>
</dbReference>
<keyword evidence="2" id="KW-0238">DNA-binding</keyword>
<dbReference type="InterPro" id="IPR046532">
    <property type="entry name" value="DUF6597"/>
</dbReference>
<reference evidence="6" key="1">
    <citation type="submission" date="2016-05" db="EMBL/GenBank/DDBJ databases">
        <authorList>
            <person name="Wang W."/>
            <person name="Zhu L."/>
        </authorList>
    </citation>
    <scope>NUCLEOTIDE SEQUENCE [LARGE SCALE GENOMIC DNA]</scope>
    <source>
        <strain evidence="6">W-2</strain>
    </source>
</reference>
<dbReference type="InterPro" id="IPR018060">
    <property type="entry name" value="HTH_AraC"/>
</dbReference>
<dbReference type="Proteomes" id="UP000078290">
    <property type="component" value="Unassembled WGS sequence"/>
</dbReference>
<dbReference type="AlphaFoldDB" id="A0A1B7KPU6"/>
<dbReference type="InterPro" id="IPR009057">
    <property type="entry name" value="Homeodomain-like_sf"/>
</dbReference>
<dbReference type="PRINTS" id="PR00032">
    <property type="entry name" value="HTHARAC"/>
</dbReference>
<gene>
    <name evidence="5" type="ORF">A7K69_12075</name>
</gene>
<dbReference type="PROSITE" id="PS01124">
    <property type="entry name" value="HTH_ARAC_FAMILY_2"/>
    <property type="match status" value="1"/>
</dbReference>
<dbReference type="Gene3D" id="1.10.10.60">
    <property type="entry name" value="Homeodomain-like"/>
    <property type="match status" value="1"/>
</dbReference>
<dbReference type="GO" id="GO:0043565">
    <property type="term" value="F:sequence-specific DNA binding"/>
    <property type="evidence" value="ECO:0007669"/>
    <property type="project" value="InterPro"/>
</dbReference>
<dbReference type="PANTHER" id="PTHR46796">
    <property type="entry name" value="HTH-TYPE TRANSCRIPTIONAL ACTIVATOR RHAS-RELATED"/>
    <property type="match status" value="1"/>
</dbReference>
<dbReference type="Pfam" id="PF20240">
    <property type="entry name" value="DUF6597"/>
    <property type="match status" value="1"/>
</dbReference>
<dbReference type="InterPro" id="IPR050204">
    <property type="entry name" value="AraC_XylS_family_regulators"/>
</dbReference>
<evidence type="ECO:0000256" key="2">
    <source>
        <dbReference type="ARBA" id="ARBA00023125"/>
    </source>
</evidence>
<dbReference type="GO" id="GO:0003700">
    <property type="term" value="F:DNA-binding transcription factor activity"/>
    <property type="evidence" value="ECO:0007669"/>
    <property type="project" value="InterPro"/>
</dbReference>
<feature type="domain" description="HTH araC/xylS-type" evidence="4">
    <location>
        <begin position="164"/>
        <end position="265"/>
    </location>
</feature>
<evidence type="ECO:0000313" key="6">
    <source>
        <dbReference type="Proteomes" id="UP000078290"/>
    </source>
</evidence>
<sequence length="284" mass="33056">MLALNSHEKGMMKIMIYREFKPPSALSFIKCFWCLERDYKQFGPSEALWAKGDVELLFHFGDRYVNSNNETLSYSFLIGPLTKYTNLISFGKVKLVGARFHPGGFAPFFRISMNSLRNQIVPLSDLIGGDAEILEERLFEAGLEKSISILQHFLLEKLCTVSYHPIAELAKWIVKENGMIPLPNLEQLTGLSLRQLERKFNEFIGFSPKKMATIYRFNAAREHLRKHPEMDVLDLAFHYGYYDYSHFSKDFRKYLGITPTEFKNSILAMERNHMKRDVVFLQDE</sequence>
<keyword evidence="1" id="KW-0805">Transcription regulation</keyword>
<evidence type="ECO:0000259" key="4">
    <source>
        <dbReference type="PROSITE" id="PS01124"/>
    </source>
</evidence>
<dbReference type="SMART" id="SM00342">
    <property type="entry name" value="HTH_ARAC"/>
    <property type="match status" value="1"/>
</dbReference>
<organism evidence="5 6">
    <name type="scientific">Parageobacillus thermoglucosidasius</name>
    <name type="common">Geobacillus thermoglucosidasius</name>
    <dbReference type="NCBI Taxonomy" id="1426"/>
    <lineage>
        <taxon>Bacteria</taxon>
        <taxon>Bacillati</taxon>
        <taxon>Bacillota</taxon>
        <taxon>Bacilli</taxon>
        <taxon>Bacillales</taxon>
        <taxon>Anoxybacillaceae</taxon>
        <taxon>Parageobacillus</taxon>
    </lineage>
</organism>
<protein>
    <recommendedName>
        <fullName evidence="4">HTH araC/xylS-type domain-containing protein</fullName>
    </recommendedName>
</protein>
<dbReference type="PANTHER" id="PTHR46796:SF13">
    <property type="entry name" value="HTH-TYPE TRANSCRIPTIONAL ACTIVATOR RHAS"/>
    <property type="match status" value="1"/>
</dbReference>
<evidence type="ECO:0000256" key="3">
    <source>
        <dbReference type="ARBA" id="ARBA00023163"/>
    </source>
</evidence>
<keyword evidence="3" id="KW-0804">Transcription</keyword>
<evidence type="ECO:0000256" key="1">
    <source>
        <dbReference type="ARBA" id="ARBA00023015"/>
    </source>
</evidence>
<dbReference type="InterPro" id="IPR020449">
    <property type="entry name" value="Tscrpt_reg_AraC-type_HTH"/>
</dbReference>
<proteinExistence type="predicted"/>
<accession>A0A1B7KPU6</accession>
<dbReference type="Pfam" id="PF12833">
    <property type="entry name" value="HTH_18"/>
    <property type="match status" value="1"/>
</dbReference>
<comment type="caution">
    <text evidence="5">The sequence shown here is derived from an EMBL/GenBank/DDBJ whole genome shotgun (WGS) entry which is preliminary data.</text>
</comment>
<name>A0A1B7KPU6_PARTM</name>
<dbReference type="EMBL" id="LXMA01000038">
    <property type="protein sequence ID" value="OAT72124.1"/>
    <property type="molecule type" value="Genomic_DNA"/>
</dbReference>
<evidence type="ECO:0000313" key="5">
    <source>
        <dbReference type="EMBL" id="OAT72124.1"/>
    </source>
</evidence>